<evidence type="ECO:0000313" key="1">
    <source>
        <dbReference type="EMBL" id="KAI3767962.1"/>
    </source>
</evidence>
<proteinExistence type="predicted"/>
<dbReference type="Proteomes" id="UP001055811">
    <property type="component" value="Linkage Group LG03"/>
</dbReference>
<evidence type="ECO:0000313" key="2">
    <source>
        <dbReference type="Proteomes" id="UP001055811"/>
    </source>
</evidence>
<accession>A0ACB9FA96</accession>
<keyword evidence="2" id="KW-1185">Reference proteome</keyword>
<name>A0ACB9FA96_CICIN</name>
<sequence>MLRCHKSSINRLHQLAIQLNQLRAKSGRPPFKNRYNDDDEDINDGSIRKRKVNQEDRLQLYKSKGQHLLTNPRILDSIVKNSGVGPSDTVLEIGPGTGNLTMKLLEVAHKVVAVEVDNRMVQALQIRVSEQGLSEKLTIISKDALKTDFPHFDLVVANIPYGISSPLVAKLVFGGYQFRSATLLLQKEFATRLLANPGDSEFNRLAVNVKLVADVTHVMNVSKKDFIPIPKVDSSVVKIRLKTEIPDVDLNEWWAFTKTCFGKKNKTLGATFRQKKKVAELFHLSKLTSFDENIVERDVCNVSDDEENESVFLGSFKEKVVGILKNAELEDKRPSKLSNKELLYLLSLFNNAGISFHDKEKPRDINASFAAS</sequence>
<gene>
    <name evidence="1" type="ORF">L2E82_18391</name>
</gene>
<comment type="caution">
    <text evidence="1">The sequence shown here is derived from an EMBL/GenBank/DDBJ whole genome shotgun (WGS) entry which is preliminary data.</text>
</comment>
<dbReference type="EMBL" id="CM042011">
    <property type="protein sequence ID" value="KAI3767962.1"/>
    <property type="molecule type" value="Genomic_DNA"/>
</dbReference>
<protein>
    <submittedName>
        <fullName evidence="1">Uncharacterized protein</fullName>
    </submittedName>
</protein>
<reference evidence="1 2" key="2">
    <citation type="journal article" date="2022" name="Mol. Ecol. Resour.">
        <title>The genomes of chicory, endive, great burdock and yacon provide insights into Asteraceae paleo-polyploidization history and plant inulin production.</title>
        <authorList>
            <person name="Fan W."/>
            <person name="Wang S."/>
            <person name="Wang H."/>
            <person name="Wang A."/>
            <person name="Jiang F."/>
            <person name="Liu H."/>
            <person name="Zhao H."/>
            <person name="Xu D."/>
            <person name="Zhang Y."/>
        </authorList>
    </citation>
    <scope>NUCLEOTIDE SEQUENCE [LARGE SCALE GENOMIC DNA]</scope>
    <source>
        <strain evidence="2">cv. Punajuju</strain>
        <tissue evidence="1">Leaves</tissue>
    </source>
</reference>
<reference evidence="2" key="1">
    <citation type="journal article" date="2022" name="Mol. Ecol. Resour.">
        <title>The genomes of chicory, endive, great burdock and yacon provide insights into Asteraceae palaeo-polyploidization history and plant inulin production.</title>
        <authorList>
            <person name="Fan W."/>
            <person name="Wang S."/>
            <person name="Wang H."/>
            <person name="Wang A."/>
            <person name="Jiang F."/>
            <person name="Liu H."/>
            <person name="Zhao H."/>
            <person name="Xu D."/>
            <person name="Zhang Y."/>
        </authorList>
    </citation>
    <scope>NUCLEOTIDE SEQUENCE [LARGE SCALE GENOMIC DNA]</scope>
    <source>
        <strain evidence="2">cv. Punajuju</strain>
    </source>
</reference>
<organism evidence="1 2">
    <name type="scientific">Cichorium intybus</name>
    <name type="common">Chicory</name>
    <dbReference type="NCBI Taxonomy" id="13427"/>
    <lineage>
        <taxon>Eukaryota</taxon>
        <taxon>Viridiplantae</taxon>
        <taxon>Streptophyta</taxon>
        <taxon>Embryophyta</taxon>
        <taxon>Tracheophyta</taxon>
        <taxon>Spermatophyta</taxon>
        <taxon>Magnoliopsida</taxon>
        <taxon>eudicotyledons</taxon>
        <taxon>Gunneridae</taxon>
        <taxon>Pentapetalae</taxon>
        <taxon>asterids</taxon>
        <taxon>campanulids</taxon>
        <taxon>Asterales</taxon>
        <taxon>Asteraceae</taxon>
        <taxon>Cichorioideae</taxon>
        <taxon>Cichorieae</taxon>
        <taxon>Cichoriinae</taxon>
        <taxon>Cichorium</taxon>
    </lineage>
</organism>